<comment type="caution">
    <text evidence="1">The sequence shown here is derived from an EMBL/GenBank/DDBJ whole genome shotgun (WGS) entry which is preliminary data.</text>
</comment>
<name>A0A7J4IWX5_9ARCH</name>
<dbReference type="Proteomes" id="UP000577419">
    <property type="component" value="Unassembled WGS sequence"/>
</dbReference>
<protein>
    <submittedName>
        <fullName evidence="1">Uncharacterized protein</fullName>
    </submittedName>
</protein>
<dbReference type="Proteomes" id="UP000683213">
    <property type="component" value="Unassembled WGS sequence"/>
</dbReference>
<gene>
    <name evidence="1" type="ORF">HA237_02865</name>
    <name evidence="2" type="ORF">J4224_02360</name>
</gene>
<dbReference type="AlphaFoldDB" id="A0A7J4IWX5"/>
<evidence type="ECO:0000313" key="2">
    <source>
        <dbReference type="EMBL" id="MBS3059248.1"/>
    </source>
</evidence>
<reference evidence="3" key="1">
    <citation type="journal article" date="2020" name="bioRxiv">
        <title>A rank-normalized archaeal taxonomy based on genome phylogeny resolves widespread incomplete and uneven classifications.</title>
        <authorList>
            <person name="Rinke C."/>
            <person name="Chuvochina M."/>
            <person name="Mussig A.J."/>
            <person name="Chaumeil P.-A."/>
            <person name="Waite D.W."/>
            <person name="Whitman W.B."/>
            <person name="Parks D.H."/>
            <person name="Hugenholtz P."/>
        </authorList>
    </citation>
    <scope>NUCLEOTIDE SEQUENCE [LARGE SCALE GENOMIC DNA]</scope>
</reference>
<reference evidence="2" key="2">
    <citation type="submission" date="2021-03" db="EMBL/GenBank/DDBJ databases">
        <authorList>
            <person name="Jaffe A."/>
        </authorList>
    </citation>
    <scope>NUCLEOTIDE SEQUENCE</scope>
    <source>
        <strain evidence="2">RIFCSPHIGHO2_01_FULL_GW2011_AR10_43_9</strain>
    </source>
</reference>
<accession>A0A7J4IWX5</accession>
<evidence type="ECO:0000313" key="1">
    <source>
        <dbReference type="EMBL" id="HIH08287.1"/>
    </source>
</evidence>
<dbReference type="EMBL" id="DUFG01000015">
    <property type="protein sequence ID" value="HIH08287.1"/>
    <property type="molecule type" value="Genomic_DNA"/>
</dbReference>
<organism evidence="1 3">
    <name type="scientific">Candidatus Iainarchaeum sp</name>
    <dbReference type="NCBI Taxonomy" id="3101447"/>
    <lineage>
        <taxon>Archaea</taxon>
        <taxon>Candidatus Iainarchaeota</taxon>
        <taxon>Candidatus Iainarchaeia</taxon>
        <taxon>Candidatus Iainarchaeales</taxon>
        <taxon>Candidatus Iainarchaeaceae</taxon>
        <taxon>Candidatus Iainarchaeum</taxon>
    </lineage>
</organism>
<reference evidence="2" key="3">
    <citation type="submission" date="2021-05" db="EMBL/GenBank/DDBJ databases">
        <title>Protein family content uncovers lineage relationships and bacterial pathway maintenance mechanisms in DPANN archaea.</title>
        <authorList>
            <person name="Castelle C.J."/>
            <person name="Meheust R."/>
            <person name="Jaffe A.L."/>
            <person name="Seitz K."/>
            <person name="Gong X."/>
            <person name="Baker B.J."/>
            <person name="Banfield J.F."/>
        </authorList>
    </citation>
    <scope>NUCLEOTIDE SEQUENCE</scope>
    <source>
        <strain evidence="2">RIFCSPHIGHO2_01_FULL_GW2011_AR10_43_9</strain>
    </source>
</reference>
<evidence type="ECO:0000313" key="3">
    <source>
        <dbReference type="Proteomes" id="UP000577419"/>
    </source>
</evidence>
<sequence length="187" mass="21663">MLFRRKKPSKPIVLKGGRGDVVVEKIRQGRRLGGNKEGVVHNAYVTVRKGKKRKKIVLAEKKFRKKKQWPGLHHLRDPLAQFETMRGLLELNRKKGLGLHILPTIRLREMDDSSYRLILTRFKEYKFGTKSVSEMIEAEEIHKRDRKVLKENGYSLGGDCFSLIKDPETGKPRWFITDFGGVVKVKP</sequence>
<proteinExistence type="predicted"/>
<dbReference type="EMBL" id="JAGVWF010000032">
    <property type="protein sequence ID" value="MBS3059248.1"/>
    <property type="molecule type" value="Genomic_DNA"/>
</dbReference>